<evidence type="ECO:0000256" key="4">
    <source>
        <dbReference type="ARBA" id="ARBA00022737"/>
    </source>
</evidence>
<dbReference type="InParanoid" id="A0A1D2VLU4"/>
<dbReference type="Pfam" id="PF23240">
    <property type="entry name" value="HAT_PRP39_N"/>
    <property type="match status" value="1"/>
</dbReference>
<evidence type="ECO:0000313" key="7">
    <source>
        <dbReference type="EMBL" id="ODV62583.1"/>
    </source>
</evidence>
<dbReference type="GO" id="GO:0000447">
    <property type="term" value="P:endonucleolytic cleavage in ITS1 to separate SSU-rRNA from 5.8S rRNA and LSU-rRNA from tricistronic rRNA transcript (SSU-rRNA, 5.8S rRNA, LSU-rRNA)"/>
    <property type="evidence" value="ECO:0007669"/>
    <property type="project" value="EnsemblFungi"/>
</dbReference>
<comment type="subcellular location">
    <subcellularLocation>
        <location evidence="1">Nucleus</location>
        <location evidence="1">Nucleolus</location>
    </subcellularLocation>
</comment>
<keyword evidence="3" id="KW-0698">rRNA processing</keyword>
<reference evidence="8" key="1">
    <citation type="submission" date="2016-05" db="EMBL/GenBank/DDBJ databases">
        <title>Comparative genomics of biotechnologically important yeasts.</title>
        <authorList>
            <consortium name="DOE Joint Genome Institute"/>
            <person name="Riley R."/>
            <person name="Haridas S."/>
            <person name="Wolfe K.H."/>
            <person name="Lopes M.R."/>
            <person name="Hittinger C.T."/>
            <person name="Goker M."/>
            <person name="Salamov A."/>
            <person name="Wisecaver J."/>
            <person name="Long T.M."/>
            <person name="Aerts A.L."/>
            <person name="Barry K."/>
            <person name="Choi C."/>
            <person name="Clum A."/>
            <person name="Coughlan A.Y."/>
            <person name="Deshpande S."/>
            <person name="Douglass A.P."/>
            <person name="Hanson S.J."/>
            <person name="Klenk H.-P."/>
            <person name="Labutti K."/>
            <person name="Lapidus A."/>
            <person name="Lindquist E."/>
            <person name="Lipzen A."/>
            <person name="Meier-Kolthoff J.P."/>
            <person name="Ohm R.A."/>
            <person name="Otillar R.P."/>
            <person name="Pangilinan J."/>
            <person name="Peng Y."/>
            <person name="Rokas A."/>
            <person name="Rosa C.A."/>
            <person name="Scheuner C."/>
            <person name="Sibirny A.A."/>
            <person name="Slot J.C."/>
            <person name="Stielow J.B."/>
            <person name="Sun H."/>
            <person name="Kurtzman C.P."/>
            <person name="Blackwell M."/>
            <person name="Grigoriev I.V."/>
            <person name="Jeffries T.W."/>
        </authorList>
    </citation>
    <scope>NUCLEOTIDE SEQUENCE [LARGE SCALE GENOMIC DNA]</scope>
    <source>
        <strain evidence="8">DSM 1968</strain>
    </source>
</reference>
<dbReference type="PANTHER" id="PTHR23271:SF1">
    <property type="entry name" value="U3 SMALL NUCLEOLAR RNA-ASSOCIATED PROTEIN 6 HOMOLOG"/>
    <property type="match status" value="1"/>
</dbReference>
<dbReference type="SUPFAM" id="SSF48452">
    <property type="entry name" value="TPR-like"/>
    <property type="match status" value="1"/>
</dbReference>
<dbReference type="GO" id="GO:0000480">
    <property type="term" value="P:endonucleolytic cleavage in 5'-ETS of tricistronic rRNA transcript (SSU-rRNA, 5.8S rRNA, LSU-rRNA)"/>
    <property type="evidence" value="ECO:0007669"/>
    <property type="project" value="EnsemblFungi"/>
</dbReference>
<dbReference type="SMART" id="SM00386">
    <property type="entry name" value="HAT"/>
    <property type="match status" value="4"/>
</dbReference>
<proteinExistence type="inferred from homology"/>
<gene>
    <name evidence="7" type="ORF">ASCRUDRAFT_74938</name>
</gene>
<keyword evidence="8" id="KW-1185">Reference proteome</keyword>
<dbReference type="RefSeq" id="XP_020048890.1">
    <property type="nucleotide sequence ID" value="XM_020192877.1"/>
</dbReference>
<dbReference type="OrthoDB" id="28112at2759"/>
<dbReference type="AlphaFoldDB" id="A0A1D2VLU4"/>
<dbReference type="GO" id="GO:0042802">
    <property type="term" value="F:identical protein binding"/>
    <property type="evidence" value="ECO:0007669"/>
    <property type="project" value="EnsemblFungi"/>
</dbReference>
<dbReference type="Pfam" id="PF08640">
    <property type="entry name" value="U3_assoc_6"/>
    <property type="match status" value="1"/>
</dbReference>
<dbReference type="GO" id="GO:0034511">
    <property type="term" value="F:U3 snoRNA binding"/>
    <property type="evidence" value="ECO:0007669"/>
    <property type="project" value="EnsemblFungi"/>
</dbReference>
<dbReference type="InterPro" id="IPR055347">
    <property type="entry name" value="UTP6_N"/>
</dbReference>
<dbReference type="InterPro" id="IPR003107">
    <property type="entry name" value="HAT"/>
</dbReference>
<dbReference type="EMBL" id="KV454477">
    <property type="protein sequence ID" value="ODV62583.1"/>
    <property type="molecule type" value="Genomic_DNA"/>
</dbReference>
<accession>A0A1D2VLU4</accession>
<dbReference type="Proteomes" id="UP000095038">
    <property type="component" value="Unassembled WGS sequence"/>
</dbReference>
<comment type="similarity">
    <text evidence="2">Belongs to the UTP6 family.</text>
</comment>
<evidence type="ECO:0000256" key="2">
    <source>
        <dbReference type="ARBA" id="ARBA00010734"/>
    </source>
</evidence>
<organism evidence="7 8">
    <name type="scientific">Ascoidea rubescens DSM 1968</name>
    <dbReference type="NCBI Taxonomy" id="1344418"/>
    <lineage>
        <taxon>Eukaryota</taxon>
        <taxon>Fungi</taxon>
        <taxon>Dikarya</taxon>
        <taxon>Ascomycota</taxon>
        <taxon>Saccharomycotina</taxon>
        <taxon>Saccharomycetes</taxon>
        <taxon>Ascoideaceae</taxon>
        <taxon>Ascoidea</taxon>
    </lineage>
</organism>
<evidence type="ECO:0000313" key="8">
    <source>
        <dbReference type="Proteomes" id="UP000095038"/>
    </source>
</evidence>
<dbReference type="GO" id="GO:0034388">
    <property type="term" value="C:Pwp2p-containing subcomplex of 90S preribosome"/>
    <property type="evidence" value="ECO:0007669"/>
    <property type="project" value="EnsemblFungi"/>
</dbReference>
<evidence type="ECO:0000256" key="5">
    <source>
        <dbReference type="ARBA" id="ARBA00023242"/>
    </source>
</evidence>
<dbReference type="FunCoup" id="A0A1D2VLU4">
    <property type="interactions" value="313"/>
</dbReference>
<evidence type="ECO:0000256" key="1">
    <source>
        <dbReference type="ARBA" id="ARBA00004604"/>
    </source>
</evidence>
<dbReference type="GeneID" id="30966513"/>
<name>A0A1D2VLU4_9ASCO</name>
<dbReference type="STRING" id="1344418.A0A1D2VLU4"/>
<dbReference type="InterPro" id="IPR013949">
    <property type="entry name" value="Utp6"/>
</dbReference>
<keyword evidence="5" id="KW-0539">Nucleus</keyword>
<evidence type="ECO:0000259" key="6">
    <source>
        <dbReference type="Pfam" id="PF08640"/>
    </source>
</evidence>
<evidence type="ECO:0000256" key="3">
    <source>
        <dbReference type="ARBA" id="ARBA00022552"/>
    </source>
</evidence>
<dbReference type="PANTHER" id="PTHR23271">
    <property type="entry name" value="HEPATOCELLULAR CARCINOMA-ASSOCIATED ANTIGEN 66"/>
    <property type="match status" value="1"/>
</dbReference>
<dbReference type="InterPro" id="IPR011990">
    <property type="entry name" value="TPR-like_helical_dom_sf"/>
</dbReference>
<dbReference type="GO" id="GO:0032040">
    <property type="term" value="C:small-subunit processome"/>
    <property type="evidence" value="ECO:0007669"/>
    <property type="project" value="EnsemblFungi"/>
</dbReference>
<dbReference type="GO" id="GO:0000472">
    <property type="term" value="P:endonucleolytic cleavage to generate mature 5'-end of SSU-rRNA from (SSU-rRNA, 5.8S rRNA, LSU-rRNA)"/>
    <property type="evidence" value="ECO:0007669"/>
    <property type="project" value="EnsemblFungi"/>
</dbReference>
<feature type="domain" description="U3 small nucleolar RNA-associated protein 6 N-terminal" evidence="6">
    <location>
        <begin position="9"/>
        <end position="95"/>
    </location>
</feature>
<keyword evidence="4" id="KW-0677">Repeat</keyword>
<dbReference type="Gene3D" id="1.25.40.10">
    <property type="entry name" value="Tetratricopeptide repeat domain"/>
    <property type="match status" value="1"/>
</dbReference>
<protein>
    <recommendedName>
        <fullName evidence="6">U3 small nucleolar RNA-associated protein 6 N-terminal domain-containing protein</fullName>
    </recommendedName>
</protein>
<sequence>MSDKARYYLEKSLPEIKDLQEKGLFTKNEIRMILQKKTTFEYSVASNPKVLHFLRYIEFENNLEKLRLKRYKRLYKVGLINTQKKSISDFSGQRRITFLYQRATQAFPNDFNLWKSYLLYLKKVGSIKLIYKTYSKLLQLHPTNIDTWISAANYEFNVNSNIKSSRALLQKGLRFNPDSLKLYLTYANLELNYISKLLARRNLLGLKSEIQQKNDEILQNDKLQRKIKHSLNNDLIGDKSNNENELNNDFTSINLPENIELENEQINKELNNLPDVEINMLGDPENNPALKGDISLIIFDSAISSILKAKNIQSYAISNPNLFKKNESELIYSISNKFLKLFKSFQNLNRAYLSSHINQYLLNKFPNDIYPIHLDIISSIDFLIDVKKIKFKDIIENLQLSVNKFMAYKSRFISNKDDKSKLTDMFVDYIHRNITNNKNFNLNQQDKNILQLIIKKCQINY</sequence>